<dbReference type="EMBL" id="AM432341">
    <property type="protein sequence ID" value="CAN64794.1"/>
    <property type="molecule type" value="Genomic_DNA"/>
</dbReference>
<gene>
    <name evidence="2" type="ORF">VITISV_018311</name>
</gene>
<proteinExistence type="predicted"/>
<name>A5AQM7_VITVI</name>
<evidence type="ECO:0000256" key="1">
    <source>
        <dbReference type="SAM" id="MobiDB-lite"/>
    </source>
</evidence>
<organism evidence="2">
    <name type="scientific">Vitis vinifera</name>
    <name type="common">Grape</name>
    <dbReference type="NCBI Taxonomy" id="29760"/>
    <lineage>
        <taxon>Eukaryota</taxon>
        <taxon>Viridiplantae</taxon>
        <taxon>Streptophyta</taxon>
        <taxon>Embryophyta</taxon>
        <taxon>Tracheophyta</taxon>
        <taxon>Spermatophyta</taxon>
        <taxon>Magnoliopsida</taxon>
        <taxon>eudicotyledons</taxon>
        <taxon>Gunneridae</taxon>
        <taxon>Pentapetalae</taxon>
        <taxon>rosids</taxon>
        <taxon>Vitales</taxon>
        <taxon>Vitaceae</taxon>
        <taxon>Viteae</taxon>
        <taxon>Vitis</taxon>
    </lineage>
</organism>
<feature type="compositionally biased region" description="Low complexity" evidence="1">
    <location>
        <begin position="351"/>
        <end position="361"/>
    </location>
</feature>
<accession>A5AQM7</accession>
<evidence type="ECO:0000313" key="2">
    <source>
        <dbReference type="EMBL" id="CAN64794.1"/>
    </source>
</evidence>
<feature type="compositionally biased region" description="Polar residues" evidence="1">
    <location>
        <begin position="323"/>
        <end position="333"/>
    </location>
</feature>
<feature type="region of interest" description="Disordered" evidence="1">
    <location>
        <begin position="1"/>
        <end position="81"/>
    </location>
</feature>
<feature type="region of interest" description="Disordered" evidence="1">
    <location>
        <begin position="313"/>
        <end position="370"/>
    </location>
</feature>
<feature type="compositionally biased region" description="Basic residues" evidence="1">
    <location>
        <begin position="64"/>
        <end position="78"/>
    </location>
</feature>
<sequence length="370" mass="41043">MAKTREAKIPSPSSHDSAPRMVHVEDSMIKPSQTLVVSPLVEGTPLRRYETNRPPTTPGASSSRPKKSVSRPPKKKARISAPVEPWPMVTQPLKEGNLDCRARPFHYELCFDRETFRLQPELRNSFHLLQRYYLEHLMTPRDFLYPRVALDFYQSMTAHRVRDPTVIHFTIDGCHELGVPAGPNHPEIPQPEHPEEPQSVEIHADMRAPAPTVPSTGPMHEVASSAPPTTLRTLPVIPAASEPPSSESGIAISISEFRGLCHTLQTLTATQSILTQQIAAIRAHQDQLIPTQTQHTAILRQIQQHLGILSPLEHDIPIPSEPTDPSQDPSLAEQTMPLEETTTREIEASIPSTQTSTTEPSSPHDPPTTI</sequence>
<protein>
    <submittedName>
        <fullName evidence="2">Uncharacterized protein</fullName>
    </submittedName>
</protein>
<reference evidence="2" key="1">
    <citation type="journal article" date="2007" name="PLoS ONE">
        <title>The first genome sequence of an elite grapevine cultivar (Pinot noir Vitis vinifera L.): coping with a highly heterozygous genome.</title>
        <authorList>
            <person name="Velasco R."/>
            <person name="Zharkikh A."/>
            <person name="Troggio M."/>
            <person name="Cartwright D.A."/>
            <person name="Cestaro A."/>
            <person name="Pruss D."/>
            <person name="Pindo M."/>
            <person name="FitzGerald L.M."/>
            <person name="Vezzulli S."/>
            <person name="Reid J."/>
            <person name="Malacarne G."/>
            <person name="Iliev D."/>
            <person name="Coppola G."/>
            <person name="Wardell B."/>
            <person name="Micheletti D."/>
            <person name="Macalma T."/>
            <person name="Facci M."/>
            <person name="Mitchell J.T."/>
            <person name="Perazzolli M."/>
            <person name="Eldredge G."/>
            <person name="Gatto P."/>
            <person name="Oyzerski R."/>
            <person name="Moretto M."/>
            <person name="Gutin N."/>
            <person name="Stefanini M."/>
            <person name="Chen Y."/>
            <person name="Segala C."/>
            <person name="Davenport C."/>
            <person name="Dematte L."/>
            <person name="Mraz A."/>
            <person name="Battilana J."/>
            <person name="Stormo K."/>
            <person name="Costa F."/>
            <person name="Tao Q."/>
            <person name="Si-Ammour A."/>
            <person name="Harkins T."/>
            <person name="Lackey A."/>
            <person name="Perbost C."/>
            <person name="Taillon B."/>
            <person name="Stella A."/>
            <person name="Solovyev V."/>
            <person name="Fawcett J.A."/>
            <person name="Sterck L."/>
            <person name="Vandepoele K."/>
            <person name="Grando S.M."/>
            <person name="Toppo S."/>
            <person name="Moser C."/>
            <person name="Lanchbury J."/>
            <person name="Bogden R."/>
            <person name="Skolnick M."/>
            <person name="Sgaramella V."/>
            <person name="Bhatnagar S.K."/>
            <person name="Fontana P."/>
            <person name="Gutin A."/>
            <person name="Van de Peer Y."/>
            <person name="Salamini F."/>
            <person name="Viola R."/>
        </authorList>
    </citation>
    <scope>NUCLEOTIDE SEQUENCE</scope>
</reference>
<dbReference type="AlphaFoldDB" id="A5AQM7"/>